<accession>A0ACC2CT67</accession>
<dbReference type="Proteomes" id="UP001162992">
    <property type="component" value="Chromosome 9"/>
</dbReference>
<evidence type="ECO:0000313" key="2">
    <source>
        <dbReference type="Proteomes" id="UP001162992"/>
    </source>
</evidence>
<gene>
    <name evidence="1" type="ORF">O6H91_09G110600</name>
</gene>
<organism evidence="1 2">
    <name type="scientific">Diphasiastrum complanatum</name>
    <name type="common">Issler's clubmoss</name>
    <name type="synonym">Lycopodium complanatum</name>
    <dbReference type="NCBI Taxonomy" id="34168"/>
    <lineage>
        <taxon>Eukaryota</taxon>
        <taxon>Viridiplantae</taxon>
        <taxon>Streptophyta</taxon>
        <taxon>Embryophyta</taxon>
        <taxon>Tracheophyta</taxon>
        <taxon>Lycopodiopsida</taxon>
        <taxon>Lycopodiales</taxon>
        <taxon>Lycopodiaceae</taxon>
        <taxon>Lycopodioideae</taxon>
        <taxon>Diphasiastrum</taxon>
    </lineage>
</organism>
<name>A0ACC2CT67_DIPCM</name>
<protein>
    <submittedName>
        <fullName evidence="1">Uncharacterized protein</fullName>
    </submittedName>
</protein>
<evidence type="ECO:0000313" key="1">
    <source>
        <dbReference type="EMBL" id="KAJ7545204.1"/>
    </source>
</evidence>
<comment type="caution">
    <text evidence="1">The sequence shown here is derived from an EMBL/GenBank/DDBJ whole genome shotgun (WGS) entry which is preliminary data.</text>
</comment>
<keyword evidence="2" id="KW-1185">Reference proteome</keyword>
<dbReference type="EMBL" id="CM055100">
    <property type="protein sequence ID" value="KAJ7545204.1"/>
    <property type="molecule type" value="Genomic_DNA"/>
</dbReference>
<reference evidence="2" key="1">
    <citation type="journal article" date="2024" name="Proc. Natl. Acad. Sci. U.S.A.">
        <title>Extraordinary preservation of gene collinearity over three hundred million years revealed in homosporous lycophytes.</title>
        <authorList>
            <person name="Li C."/>
            <person name="Wickell D."/>
            <person name="Kuo L.Y."/>
            <person name="Chen X."/>
            <person name="Nie B."/>
            <person name="Liao X."/>
            <person name="Peng D."/>
            <person name="Ji J."/>
            <person name="Jenkins J."/>
            <person name="Williams M."/>
            <person name="Shu S."/>
            <person name="Plott C."/>
            <person name="Barry K."/>
            <person name="Rajasekar S."/>
            <person name="Grimwood J."/>
            <person name="Han X."/>
            <person name="Sun S."/>
            <person name="Hou Z."/>
            <person name="He W."/>
            <person name="Dai G."/>
            <person name="Sun C."/>
            <person name="Schmutz J."/>
            <person name="Leebens-Mack J.H."/>
            <person name="Li F.W."/>
            <person name="Wang L."/>
        </authorList>
    </citation>
    <scope>NUCLEOTIDE SEQUENCE [LARGE SCALE GENOMIC DNA]</scope>
    <source>
        <strain evidence="2">cv. PW_Plant_1</strain>
    </source>
</reference>
<proteinExistence type="predicted"/>
<sequence length="1111" mass="125587">MNGHASVHLLQQFWRDRRELLAFLLSPSSLYKRVLPPGAISLNDVNLDEVSVDYILDCLSKGCAVDISEAIWRFHNDLTMPPMIDSKFGEVYFLVTTPEMSGPPPARMPPVATASSPSCSGPLKSSLVCLSEEMTFEDELEDSDDGQDDEELVEEITRHKFALILPPFSTRLSEYDLREAAYEVLLVSVDVAGGLISSMKEKKERKKSKLGRRLRRSKPANHESQASHATGLAGLLETMRTQMEVSEAFDRRTRKALMQLSAGLAGKRMDTLFVPLELLCILSSADFSDRRAYTRWQQRQLNIIEEGLVHHHPISRNPSDPMCKELGLLIAKVEKAEQNSPSGVAERAKALKEIRSFGLSLAKGSGARDQVVDVCHWADGYHLNVRLYEKLLCSVFDILDEGQLTEEVEEILELLKSTWRMLGITQTVHETCYAWVFFRQFVLTGELSLLQHATHHIKKIALHGDRASLEKSYMKVFPSTIEGYHDLEQLSHVQSTIIPIKLWIDEQLDDYHLHFSENLDKMEELVVLAMAAGQLLADEYVQREIDRSSTAKVAAAPKQAEDYVLSSVKHAYERVLEQLDTKSGPEVDNPLVVLAKNVELLAKKDASKFAPILSRWQPCVKAITASLLHSLFHKELKTFLDGASYLGDDVSSVLPSANSLEQYLLELMASVDDVDESSKFFYKQHLSPYQIEAVSAPLMMRWVNAQLARLSDWVDRTARQENWEAVSIQQSHGKSIVEVFRIIEEITEQFFNLTLPIRMPILKTLTNGFDKALQLYSNKVISDLGDVAELIPPVPILTRYNEDLFMRGHLKRKTVEAQLLDEKRIFEINLLTTSKLCIRLNTLYYTLRQVDMLEDNIRERWATKELRYEFNSTTGSITRLRPSNGDLKSKQSKGARPTDELSSCLNGSRKEVNMAIEKICDFTGTKIIYWDMRDSYINGLYKGGILKSRIDIVVSGLDIVLGQICDIIKEPLRDLLVRHLLQASMGGFVRVLLDGGPFRAFSRSDADILQEDLHLLKEFFIADGDGLFPEAVENTAALAEQALKLHQLETHILIKTLRHASQQMVVGIDIQKVGGSSSSDVKTLLRVLCHRMDRDASKFLKKSYRIPKTVE</sequence>